<dbReference type="RefSeq" id="WP_068452345.1">
    <property type="nucleotide sequence ID" value="NZ_CP150660.1"/>
</dbReference>
<dbReference type="InterPro" id="IPR015422">
    <property type="entry name" value="PyrdxlP-dep_Trfase_small"/>
</dbReference>
<comment type="caution">
    <text evidence="14">The sequence shown here is derived from an EMBL/GenBank/DDBJ whole genome shotgun (WGS) entry which is preliminary data.</text>
</comment>
<keyword evidence="9 12" id="KW-0663">Pyridoxal phosphate</keyword>
<dbReference type="EC" id="2.6.1.9" evidence="12"/>
<name>A0A176SZ47_9FLAO</name>
<dbReference type="GO" id="GO:0030170">
    <property type="term" value="F:pyridoxal phosphate binding"/>
    <property type="evidence" value="ECO:0007669"/>
    <property type="project" value="InterPro"/>
</dbReference>
<dbReference type="GO" id="GO:0000105">
    <property type="term" value="P:L-histidine biosynthetic process"/>
    <property type="evidence" value="ECO:0007669"/>
    <property type="project" value="UniProtKB-UniRule"/>
</dbReference>
<dbReference type="InterPro" id="IPR015421">
    <property type="entry name" value="PyrdxlP-dep_Trfase_major"/>
</dbReference>
<evidence type="ECO:0000256" key="7">
    <source>
        <dbReference type="ARBA" id="ARBA00022605"/>
    </source>
</evidence>
<keyword evidence="7 12" id="KW-0028">Amino-acid biosynthesis</keyword>
<dbReference type="InterPro" id="IPR004839">
    <property type="entry name" value="Aminotransferase_I/II_large"/>
</dbReference>
<gene>
    <name evidence="12" type="primary">hisC</name>
    <name evidence="14" type="ORF">LPB303_15700</name>
</gene>
<evidence type="ECO:0000256" key="11">
    <source>
        <dbReference type="ARBA" id="ARBA00047481"/>
    </source>
</evidence>
<evidence type="ECO:0000256" key="1">
    <source>
        <dbReference type="ARBA" id="ARBA00001933"/>
    </source>
</evidence>
<keyword evidence="8 12" id="KW-0808">Transferase</keyword>
<dbReference type="UniPathway" id="UPA00031">
    <property type="reaction ID" value="UER00012"/>
</dbReference>
<evidence type="ECO:0000256" key="9">
    <source>
        <dbReference type="ARBA" id="ARBA00022898"/>
    </source>
</evidence>
<evidence type="ECO:0000256" key="8">
    <source>
        <dbReference type="ARBA" id="ARBA00022679"/>
    </source>
</evidence>
<sequence length="352" mass="40132">MKTNFNLESLIRENIKSLKPYSSARDEYKDANTTEMIFLDANENPFENGVNRYPDPQQNGVKDLLSEIKGISKENILLGNGSDEVLDLIYRAFCEPNKDNIITLPPTYGMYDVLANINAIENRTVLLSEGDFQPKVTQILKKSDANTKILFLCSPNNPTGNSFSVESVRELLLKFKGLVVIDEAYIDFSEQKSWLERLQEFPNLIITQTLSKAFGLAGIRMGVCYASAEIIKILNNIKPPYNVNELSQQRAIVRLQKIEEVQNEISQLISERKRLKKELECCVSYIEKVFPSDGNFFLLKVDDATKRYNQLIEYGVVIRNRTTQPLCENCLRISVGVCEENQRLLRALKAIQ</sequence>
<keyword evidence="15" id="KW-1185">Reference proteome</keyword>
<evidence type="ECO:0000256" key="4">
    <source>
        <dbReference type="ARBA" id="ARBA00007970"/>
    </source>
</evidence>
<dbReference type="Gene3D" id="3.90.1150.10">
    <property type="entry name" value="Aspartate Aminotransferase, domain 1"/>
    <property type="match status" value="1"/>
</dbReference>
<dbReference type="InterPro" id="IPR001917">
    <property type="entry name" value="Aminotrans_II_pyridoxalP_BS"/>
</dbReference>
<dbReference type="HAMAP" id="MF_01023">
    <property type="entry name" value="HisC_aminotrans_2"/>
    <property type="match status" value="1"/>
</dbReference>
<dbReference type="SUPFAM" id="SSF53383">
    <property type="entry name" value="PLP-dependent transferases"/>
    <property type="match status" value="1"/>
</dbReference>
<dbReference type="OrthoDB" id="9813612at2"/>
<feature type="modified residue" description="N6-(pyridoxal phosphate)lysine" evidence="12">
    <location>
        <position position="212"/>
    </location>
</feature>
<comment type="subunit">
    <text evidence="5 12">Homodimer.</text>
</comment>
<evidence type="ECO:0000256" key="3">
    <source>
        <dbReference type="ARBA" id="ARBA00005189"/>
    </source>
</evidence>
<evidence type="ECO:0000313" key="14">
    <source>
        <dbReference type="EMBL" id="OAD40701.1"/>
    </source>
</evidence>
<evidence type="ECO:0000256" key="12">
    <source>
        <dbReference type="HAMAP-Rule" id="MF_01023"/>
    </source>
</evidence>
<comment type="similarity">
    <text evidence="4 12">Belongs to the class-II pyridoxal-phosphate-dependent aminotransferase family. Histidinol-phosphate aminotransferase subfamily.</text>
</comment>
<proteinExistence type="inferred from homology"/>
<keyword evidence="10 12" id="KW-0368">Histidine biosynthesis</keyword>
<reference evidence="14 15" key="1">
    <citation type="submission" date="2016-02" db="EMBL/GenBank/DDBJ databases">
        <title>Draft genome sequence of Polaribacter atrinae KACC17473.</title>
        <authorList>
            <person name="Shin S.-K."/>
            <person name="Yi H."/>
        </authorList>
    </citation>
    <scope>NUCLEOTIDE SEQUENCE [LARGE SCALE GENOMIC DNA]</scope>
    <source>
        <strain evidence="14 15">KACC 17473</strain>
    </source>
</reference>
<dbReference type="GO" id="GO:0004400">
    <property type="term" value="F:histidinol-phosphate transaminase activity"/>
    <property type="evidence" value="ECO:0007669"/>
    <property type="project" value="UniProtKB-UniRule"/>
</dbReference>
<dbReference type="PROSITE" id="PS00599">
    <property type="entry name" value="AA_TRANSFER_CLASS_2"/>
    <property type="match status" value="1"/>
</dbReference>
<dbReference type="CDD" id="cd00609">
    <property type="entry name" value="AAT_like"/>
    <property type="match status" value="1"/>
</dbReference>
<evidence type="ECO:0000256" key="5">
    <source>
        <dbReference type="ARBA" id="ARBA00011738"/>
    </source>
</evidence>
<evidence type="ECO:0000256" key="6">
    <source>
        <dbReference type="ARBA" id="ARBA00022576"/>
    </source>
</evidence>
<dbReference type="EMBL" id="LVWE01000085">
    <property type="protein sequence ID" value="OAD40701.1"/>
    <property type="molecule type" value="Genomic_DNA"/>
</dbReference>
<evidence type="ECO:0000313" key="15">
    <source>
        <dbReference type="Proteomes" id="UP000076923"/>
    </source>
</evidence>
<dbReference type="Proteomes" id="UP000076923">
    <property type="component" value="Unassembled WGS sequence"/>
</dbReference>
<feature type="domain" description="Aminotransferase class I/classII large" evidence="13">
    <location>
        <begin position="48"/>
        <end position="348"/>
    </location>
</feature>
<accession>A0A176SZ47</accession>
<dbReference type="Pfam" id="PF00155">
    <property type="entry name" value="Aminotran_1_2"/>
    <property type="match status" value="1"/>
</dbReference>
<dbReference type="PANTHER" id="PTHR42885">
    <property type="entry name" value="HISTIDINOL-PHOSPHATE AMINOTRANSFERASE-RELATED"/>
    <property type="match status" value="1"/>
</dbReference>
<organism evidence="14 15">
    <name type="scientific">Polaribacter atrinae</name>
    <dbReference type="NCBI Taxonomy" id="1333662"/>
    <lineage>
        <taxon>Bacteria</taxon>
        <taxon>Pseudomonadati</taxon>
        <taxon>Bacteroidota</taxon>
        <taxon>Flavobacteriia</taxon>
        <taxon>Flavobacteriales</taxon>
        <taxon>Flavobacteriaceae</taxon>
    </lineage>
</organism>
<dbReference type="AlphaFoldDB" id="A0A176SZ47"/>
<evidence type="ECO:0000259" key="13">
    <source>
        <dbReference type="Pfam" id="PF00155"/>
    </source>
</evidence>
<dbReference type="InterPro" id="IPR005861">
    <property type="entry name" value="HisP_aminotrans"/>
</dbReference>
<protein>
    <recommendedName>
        <fullName evidence="12">Histidinol-phosphate aminotransferase</fullName>
        <ecNumber evidence="12">2.6.1.9</ecNumber>
    </recommendedName>
    <alternativeName>
        <fullName evidence="12">Imidazole acetol-phosphate transaminase</fullName>
    </alternativeName>
</protein>
<comment type="pathway">
    <text evidence="2 12">Amino-acid biosynthesis; L-histidine biosynthesis; L-histidine from 5-phospho-alpha-D-ribose 1-diphosphate: step 7/9.</text>
</comment>
<comment type="pathway">
    <text evidence="3">Lipid metabolism.</text>
</comment>
<evidence type="ECO:0000256" key="10">
    <source>
        <dbReference type="ARBA" id="ARBA00023102"/>
    </source>
</evidence>
<dbReference type="STRING" id="1333662.LPB303_15700"/>
<dbReference type="Gene3D" id="3.40.640.10">
    <property type="entry name" value="Type I PLP-dependent aspartate aminotransferase-like (Major domain)"/>
    <property type="match status" value="1"/>
</dbReference>
<evidence type="ECO:0000256" key="2">
    <source>
        <dbReference type="ARBA" id="ARBA00005011"/>
    </source>
</evidence>
<comment type="catalytic activity">
    <reaction evidence="11 12">
        <text>L-histidinol phosphate + 2-oxoglutarate = 3-(imidazol-4-yl)-2-oxopropyl phosphate + L-glutamate</text>
        <dbReference type="Rhea" id="RHEA:23744"/>
        <dbReference type="ChEBI" id="CHEBI:16810"/>
        <dbReference type="ChEBI" id="CHEBI:29985"/>
        <dbReference type="ChEBI" id="CHEBI:57766"/>
        <dbReference type="ChEBI" id="CHEBI:57980"/>
        <dbReference type="EC" id="2.6.1.9"/>
    </reaction>
</comment>
<keyword evidence="6 12" id="KW-0032">Aminotransferase</keyword>
<dbReference type="InterPro" id="IPR015424">
    <property type="entry name" value="PyrdxlP-dep_Trfase"/>
</dbReference>
<dbReference type="PANTHER" id="PTHR42885:SF2">
    <property type="entry name" value="HISTIDINOL-PHOSPHATE AMINOTRANSFERASE"/>
    <property type="match status" value="1"/>
</dbReference>
<comment type="cofactor">
    <cofactor evidence="1 12">
        <name>pyridoxal 5'-phosphate</name>
        <dbReference type="ChEBI" id="CHEBI:597326"/>
    </cofactor>
</comment>
<dbReference type="NCBIfam" id="TIGR01141">
    <property type="entry name" value="hisC"/>
    <property type="match status" value="1"/>
</dbReference>